<organism evidence="1 2">
    <name type="scientific">Araneus ventricosus</name>
    <name type="common">Orbweaver spider</name>
    <name type="synonym">Epeira ventricosa</name>
    <dbReference type="NCBI Taxonomy" id="182803"/>
    <lineage>
        <taxon>Eukaryota</taxon>
        <taxon>Metazoa</taxon>
        <taxon>Ecdysozoa</taxon>
        <taxon>Arthropoda</taxon>
        <taxon>Chelicerata</taxon>
        <taxon>Arachnida</taxon>
        <taxon>Araneae</taxon>
        <taxon>Araneomorphae</taxon>
        <taxon>Entelegynae</taxon>
        <taxon>Araneoidea</taxon>
        <taxon>Araneidae</taxon>
        <taxon>Araneus</taxon>
    </lineage>
</organism>
<gene>
    <name evidence="1" type="ORF">AVEN_177506_1</name>
</gene>
<sequence length="141" mass="16007">MNKRKKDVESQHSLRPISESIHSQRQAAHCCQQFQLNHSALHHLHGKPLRFVNNCVGPRHVASSPLSGGERREGREDISCQILSSFPSNLPFLSSGASCPAEWPYREECLARTGDVLKDDSGRCVYDKGSIWKRLSWDRRI</sequence>
<evidence type="ECO:0000313" key="1">
    <source>
        <dbReference type="EMBL" id="GBM10242.1"/>
    </source>
</evidence>
<protein>
    <submittedName>
        <fullName evidence="1">Uncharacterized protein</fullName>
    </submittedName>
</protein>
<dbReference type="EMBL" id="BGPR01000282">
    <property type="protein sequence ID" value="GBM10242.1"/>
    <property type="molecule type" value="Genomic_DNA"/>
</dbReference>
<proteinExistence type="predicted"/>
<reference evidence="1 2" key="1">
    <citation type="journal article" date="2019" name="Sci. Rep.">
        <title>Orb-weaving spider Araneus ventricosus genome elucidates the spidroin gene catalogue.</title>
        <authorList>
            <person name="Kono N."/>
            <person name="Nakamura H."/>
            <person name="Ohtoshi R."/>
            <person name="Moran D.A.P."/>
            <person name="Shinohara A."/>
            <person name="Yoshida Y."/>
            <person name="Fujiwara M."/>
            <person name="Mori M."/>
            <person name="Tomita M."/>
            <person name="Arakawa K."/>
        </authorList>
    </citation>
    <scope>NUCLEOTIDE SEQUENCE [LARGE SCALE GENOMIC DNA]</scope>
</reference>
<accession>A0A4Y2D0F7</accession>
<name>A0A4Y2D0F7_ARAVE</name>
<dbReference type="Proteomes" id="UP000499080">
    <property type="component" value="Unassembled WGS sequence"/>
</dbReference>
<dbReference type="AlphaFoldDB" id="A0A4Y2D0F7"/>
<keyword evidence="2" id="KW-1185">Reference proteome</keyword>
<evidence type="ECO:0000313" key="2">
    <source>
        <dbReference type="Proteomes" id="UP000499080"/>
    </source>
</evidence>
<comment type="caution">
    <text evidence="1">The sequence shown here is derived from an EMBL/GenBank/DDBJ whole genome shotgun (WGS) entry which is preliminary data.</text>
</comment>